<dbReference type="EMBL" id="MU167217">
    <property type="protein sequence ID" value="KAG0150794.1"/>
    <property type="molecule type" value="Genomic_DNA"/>
</dbReference>
<name>A0A9P6NRR8_9BASI</name>
<accession>A0A9P6NRR8</accession>
<evidence type="ECO:0000313" key="2">
    <source>
        <dbReference type="EMBL" id="KAG0150794.1"/>
    </source>
</evidence>
<evidence type="ECO:0000256" key="1">
    <source>
        <dbReference type="SAM" id="MobiDB-lite"/>
    </source>
</evidence>
<feature type="region of interest" description="Disordered" evidence="1">
    <location>
        <begin position="217"/>
        <end position="238"/>
    </location>
</feature>
<evidence type="ECO:0000313" key="3">
    <source>
        <dbReference type="Proteomes" id="UP000886653"/>
    </source>
</evidence>
<proteinExistence type="predicted"/>
<dbReference type="Proteomes" id="UP000886653">
    <property type="component" value="Unassembled WGS sequence"/>
</dbReference>
<keyword evidence="3" id="KW-1185">Reference proteome</keyword>
<gene>
    <name evidence="2" type="ORF">CROQUDRAFT_156695</name>
</gene>
<reference evidence="2" key="1">
    <citation type="submission" date="2013-11" db="EMBL/GenBank/DDBJ databases">
        <title>Genome sequence of the fusiform rust pathogen reveals effectors for host alternation and coevolution with pine.</title>
        <authorList>
            <consortium name="DOE Joint Genome Institute"/>
            <person name="Smith K."/>
            <person name="Pendleton A."/>
            <person name="Kubisiak T."/>
            <person name="Anderson C."/>
            <person name="Salamov A."/>
            <person name="Aerts A."/>
            <person name="Riley R."/>
            <person name="Clum A."/>
            <person name="Lindquist E."/>
            <person name="Ence D."/>
            <person name="Campbell M."/>
            <person name="Kronenberg Z."/>
            <person name="Feau N."/>
            <person name="Dhillon B."/>
            <person name="Hamelin R."/>
            <person name="Burleigh J."/>
            <person name="Smith J."/>
            <person name="Yandell M."/>
            <person name="Nelson C."/>
            <person name="Grigoriev I."/>
            <person name="Davis J."/>
        </authorList>
    </citation>
    <scope>NUCLEOTIDE SEQUENCE</scope>
    <source>
        <strain evidence="2">G11</strain>
    </source>
</reference>
<protein>
    <submittedName>
        <fullName evidence="2">Uncharacterized protein</fullName>
    </submittedName>
</protein>
<comment type="caution">
    <text evidence="2">The sequence shown here is derived from an EMBL/GenBank/DDBJ whole genome shotgun (WGS) entry which is preliminary data.</text>
</comment>
<dbReference type="AlphaFoldDB" id="A0A9P6NRR8"/>
<organism evidence="2 3">
    <name type="scientific">Cronartium quercuum f. sp. fusiforme G11</name>
    <dbReference type="NCBI Taxonomy" id="708437"/>
    <lineage>
        <taxon>Eukaryota</taxon>
        <taxon>Fungi</taxon>
        <taxon>Dikarya</taxon>
        <taxon>Basidiomycota</taxon>
        <taxon>Pucciniomycotina</taxon>
        <taxon>Pucciniomycetes</taxon>
        <taxon>Pucciniales</taxon>
        <taxon>Coleosporiaceae</taxon>
        <taxon>Cronartium</taxon>
    </lineage>
</organism>
<sequence>MGYSIELIKDPTHPNSKIDDKATKIETNIENQKIKKILQKIKAQKTLEPNLSLTNLKNSENQILTYKEAYSLADYLKSQIQVLNRKIDEEELKKGNNLSKFEIKILDFVESLMDFPLVPRPILKKDDQNQFSPNEGIKLRELKARLNVEKQDIASAIKKWFNLIFEYRELSTRQTQMKIFQHTFFQIIDAVDHEDLEAEEGRDVERMKQNLEAIHPRESNTGDSSVFLPGSSITVGGT</sequence>